<reference evidence="3" key="2">
    <citation type="submission" date="2020-11" db="EMBL/GenBank/DDBJ databases">
        <authorList>
            <consortium name="DOE Joint Genome Institute"/>
            <person name="Kuo A."/>
            <person name="Miyauchi S."/>
            <person name="Kiss E."/>
            <person name="Drula E."/>
            <person name="Kohler A."/>
            <person name="Sanchez-Garcia M."/>
            <person name="Andreopoulos B."/>
            <person name="Barry K.W."/>
            <person name="Bonito G."/>
            <person name="Buee M."/>
            <person name="Carver A."/>
            <person name="Chen C."/>
            <person name="Cichocki N."/>
            <person name="Clum A."/>
            <person name="Culley D."/>
            <person name="Crous P.W."/>
            <person name="Fauchery L."/>
            <person name="Girlanda M."/>
            <person name="Hayes R."/>
            <person name="Keri Z."/>
            <person name="Labutti K."/>
            <person name="Lipzen A."/>
            <person name="Lombard V."/>
            <person name="Magnuson J."/>
            <person name="Maillard F."/>
            <person name="Morin E."/>
            <person name="Murat C."/>
            <person name="Nolan M."/>
            <person name="Ohm R."/>
            <person name="Pangilinan J."/>
            <person name="Pereira M."/>
            <person name="Perotto S."/>
            <person name="Peter M."/>
            <person name="Riley R."/>
            <person name="Sitrit Y."/>
            <person name="Stielow B."/>
            <person name="Szollosi G."/>
            <person name="Zifcakova L."/>
            <person name="Stursova M."/>
            <person name="Spatafora J.W."/>
            <person name="Tedersoo L."/>
            <person name="Vaario L.-M."/>
            <person name="Yamada A."/>
            <person name="Yan M."/>
            <person name="Wang P."/>
            <person name="Xu J."/>
            <person name="Bruns T."/>
            <person name="Baldrian P."/>
            <person name="Vilgalys R."/>
            <person name="Henrissat B."/>
            <person name="Grigoriev I.V."/>
            <person name="Hibbett D."/>
            <person name="Nagy L.G."/>
            <person name="Martin F.M."/>
        </authorList>
    </citation>
    <scope>NUCLEOTIDE SEQUENCE</scope>
    <source>
        <strain evidence="3">UH-Tt-Lm1</strain>
    </source>
</reference>
<sequence>MESYKTQIAELESKVSARTKESEVFKFELEQTRIKLRIANEERTKDSETLELYQERVRELELQSHQRPSVTSPKTPVATVVHEDGLVTEGESMAVLEEVDDGDDEGGLGEELDTVLSGTTMTDLKLQVRRLQRELEAVQKNEVDSSRILVLENLLEDANRMKARYEADYMSEHREKLVLQSAMEEIRSGKSMGDGPEAAIALRQRLNETVEQLDELRRKHTELEVDFENQNKELTIAKSDLTLVNKDQLDILSSLRESVNEDKAEMEVDLKRIKDQLKDANDKNKMQLEQINALLLEKVNLQGDGIDARERMLARERDFSDLKRVIAGKDLPEEVKSQLVALHEEVGMLKEQYKESQDKLTKAKAFIKSQDRLFKEEQAKKGGAVNAGVHEESEARIKVLEEEGQRLKRLLVEQRARFEKEVHLLLGFIHSFGMSTMRDLTAAGAQQQSQAHPNSWLAQQRSNLGAHLRR</sequence>
<evidence type="ECO:0000313" key="3">
    <source>
        <dbReference type="EMBL" id="KAF9792234.1"/>
    </source>
</evidence>
<evidence type="ECO:0000313" key="4">
    <source>
        <dbReference type="Proteomes" id="UP000736335"/>
    </source>
</evidence>
<feature type="coiled-coil region" evidence="1">
    <location>
        <begin position="121"/>
        <end position="175"/>
    </location>
</feature>
<proteinExistence type="predicted"/>
<keyword evidence="4" id="KW-1185">Reference proteome</keyword>
<evidence type="ECO:0008006" key="5">
    <source>
        <dbReference type="Google" id="ProtNLM"/>
    </source>
</evidence>
<dbReference type="AlphaFoldDB" id="A0A9P6HP67"/>
<name>A0A9P6HP67_9AGAM</name>
<feature type="coiled-coil region" evidence="1">
    <location>
        <begin position="390"/>
        <end position="417"/>
    </location>
</feature>
<evidence type="ECO:0000256" key="2">
    <source>
        <dbReference type="SAM" id="MobiDB-lite"/>
    </source>
</evidence>
<feature type="region of interest" description="Disordered" evidence="2">
    <location>
        <begin position="443"/>
        <end position="470"/>
    </location>
</feature>
<protein>
    <recommendedName>
        <fullName evidence="5">Hook C-terminal domain-containing protein</fullName>
    </recommendedName>
</protein>
<comment type="caution">
    <text evidence="3">The sequence shown here is derived from an EMBL/GenBank/DDBJ whole genome shotgun (WGS) entry which is preliminary data.</text>
</comment>
<dbReference type="OrthoDB" id="49395at2759"/>
<accession>A0A9P6HP67</accession>
<reference evidence="3" key="1">
    <citation type="journal article" date="2020" name="Nat. Commun.">
        <title>Large-scale genome sequencing of mycorrhizal fungi provides insights into the early evolution of symbiotic traits.</title>
        <authorList>
            <person name="Miyauchi S."/>
            <person name="Kiss E."/>
            <person name="Kuo A."/>
            <person name="Drula E."/>
            <person name="Kohler A."/>
            <person name="Sanchez-Garcia M."/>
            <person name="Morin E."/>
            <person name="Andreopoulos B."/>
            <person name="Barry K.W."/>
            <person name="Bonito G."/>
            <person name="Buee M."/>
            <person name="Carver A."/>
            <person name="Chen C."/>
            <person name="Cichocki N."/>
            <person name="Clum A."/>
            <person name="Culley D."/>
            <person name="Crous P.W."/>
            <person name="Fauchery L."/>
            <person name="Girlanda M."/>
            <person name="Hayes R.D."/>
            <person name="Keri Z."/>
            <person name="LaButti K."/>
            <person name="Lipzen A."/>
            <person name="Lombard V."/>
            <person name="Magnuson J."/>
            <person name="Maillard F."/>
            <person name="Murat C."/>
            <person name="Nolan M."/>
            <person name="Ohm R.A."/>
            <person name="Pangilinan J."/>
            <person name="Pereira M.F."/>
            <person name="Perotto S."/>
            <person name="Peter M."/>
            <person name="Pfister S."/>
            <person name="Riley R."/>
            <person name="Sitrit Y."/>
            <person name="Stielow J.B."/>
            <person name="Szollosi G."/>
            <person name="Zifcakova L."/>
            <person name="Stursova M."/>
            <person name="Spatafora J.W."/>
            <person name="Tedersoo L."/>
            <person name="Vaario L.M."/>
            <person name="Yamada A."/>
            <person name="Yan M."/>
            <person name="Wang P."/>
            <person name="Xu J."/>
            <person name="Bruns T."/>
            <person name="Baldrian P."/>
            <person name="Vilgalys R."/>
            <person name="Dunand C."/>
            <person name="Henrissat B."/>
            <person name="Grigoriev I.V."/>
            <person name="Hibbett D."/>
            <person name="Nagy L.G."/>
            <person name="Martin F.M."/>
        </authorList>
    </citation>
    <scope>NUCLEOTIDE SEQUENCE</scope>
    <source>
        <strain evidence="3">UH-Tt-Lm1</strain>
    </source>
</reference>
<keyword evidence="1" id="KW-0175">Coiled coil</keyword>
<feature type="coiled-coil region" evidence="1">
    <location>
        <begin position="1"/>
        <end position="63"/>
    </location>
</feature>
<organism evidence="3 4">
    <name type="scientific">Thelephora terrestris</name>
    <dbReference type="NCBI Taxonomy" id="56493"/>
    <lineage>
        <taxon>Eukaryota</taxon>
        <taxon>Fungi</taxon>
        <taxon>Dikarya</taxon>
        <taxon>Basidiomycota</taxon>
        <taxon>Agaricomycotina</taxon>
        <taxon>Agaricomycetes</taxon>
        <taxon>Thelephorales</taxon>
        <taxon>Thelephoraceae</taxon>
        <taxon>Thelephora</taxon>
    </lineage>
</organism>
<dbReference type="EMBL" id="WIUZ02000001">
    <property type="protein sequence ID" value="KAF9792234.1"/>
    <property type="molecule type" value="Genomic_DNA"/>
</dbReference>
<gene>
    <name evidence="3" type="ORF">BJ322DRAFT_23686</name>
</gene>
<dbReference type="Proteomes" id="UP000736335">
    <property type="component" value="Unassembled WGS sequence"/>
</dbReference>
<evidence type="ECO:0000256" key="1">
    <source>
        <dbReference type="SAM" id="Coils"/>
    </source>
</evidence>
<feature type="coiled-coil region" evidence="1">
    <location>
        <begin position="199"/>
        <end position="297"/>
    </location>
</feature>
<feature type="compositionally biased region" description="Polar residues" evidence="2">
    <location>
        <begin position="444"/>
        <end position="463"/>
    </location>
</feature>